<evidence type="ECO:0000259" key="1">
    <source>
        <dbReference type="PROSITE" id="PS51074"/>
    </source>
</evidence>
<reference evidence="2 3" key="1">
    <citation type="journal article" date="2022" name="Microbiol. Resour. Announc.">
        <title>Complete Genome Sequences of Thermus Strains Isolated from Senami Hot Spring in Japan.</title>
        <authorList>
            <person name="Miyazaki K."/>
        </authorList>
    </citation>
    <scope>NUCLEOTIDE SEQUENCE [LARGE SCALE GENOMIC DNA]</scope>
    <source>
        <strain evidence="2 3">SNM4-1</strain>
    </source>
</reference>
<dbReference type="EMBL" id="AP025593">
    <property type="protein sequence ID" value="BDG15523.1"/>
    <property type="molecule type" value="Genomic_DNA"/>
</dbReference>
<proteinExistence type="predicted"/>
<accession>A0ABN6NCY6</accession>
<keyword evidence="3" id="KW-1185">Reference proteome</keyword>
<dbReference type="Pfam" id="PF21344">
    <property type="entry name" value="Zn_ribbon_LysW"/>
    <property type="match status" value="1"/>
</dbReference>
<dbReference type="Gene3D" id="2.20.28.30">
    <property type="entry name" value="RNA polymerase ii, chain L"/>
    <property type="match status" value="1"/>
</dbReference>
<name>A0ABN6NCY6_THEBO</name>
<dbReference type="InterPro" id="IPR007872">
    <property type="entry name" value="DPH_MB_dom"/>
</dbReference>
<dbReference type="Gene3D" id="2.20.28.160">
    <property type="match status" value="1"/>
</dbReference>
<dbReference type="PROSITE" id="PS51074">
    <property type="entry name" value="DPH_MB"/>
    <property type="match status" value="1"/>
</dbReference>
<evidence type="ECO:0000313" key="3">
    <source>
        <dbReference type="Proteomes" id="UP000831120"/>
    </source>
</evidence>
<gene>
    <name evidence="2" type="ORF">TbrSNM41_02570</name>
</gene>
<protein>
    <recommendedName>
        <fullName evidence="1">DPH-type MB domain-containing protein</fullName>
    </recommendedName>
</protein>
<feature type="domain" description="DPH-type MB" evidence="1">
    <location>
        <begin position="41"/>
        <end position="89"/>
    </location>
</feature>
<dbReference type="InterPro" id="IPR005906">
    <property type="entry name" value="LysW"/>
</dbReference>
<sequence>MDMEDLEIVCPVCGEASLVLAEDLETLEVGDVLECEACGAFLEVVSLDPLEVEVTEEGLEGFFVDCPRCGYTFEVSEEDQGQEVQCPECGFGFVPDWSEVEEEDEEW</sequence>
<organism evidence="2 3">
    <name type="scientific">Thermus brockianus</name>
    <dbReference type="NCBI Taxonomy" id="56956"/>
    <lineage>
        <taxon>Bacteria</taxon>
        <taxon>Thermotogati</taxon>
        <taxon>Deinococcota</taxon>
        <taxon>Deinococci</taxon>
        <taxon>Thermales</taxon>
        <taxon>Thermaceae</taxon>
        <taxon>Thermus</taxon>
    </lineage>
</organism>
<dbReference type="Proteomes" id="UP000831120">
    <property type="component" value="Chromosome"/>
</dbReference>
<evidence type="ECO:0000313" key="2">
    <source>
        <dbReference type="EMBL" id="BDG15523.1"/>
    </source>
</evidence>